<dbReference type="Gene3D" id="3.40.50.300">
    <property type="entry name" value="P-loop containing nucleotide triphosphate hydrolases"/>
    <property type="match status" value="2"/>
</dbReference>
<dbReference type="GO" id="GO:0016887">
    <property type="term" value="F:ATP hydrolysis activity"/>
    <property type="evidence" value="ECO:0007669"/>
    <property type="project" value="InterPro"/>
</dbReference>
<dbReference type="PANTHER" id="PTHR41259">
    <property type="entry name" value="DOUBLE-STRAND BREAK REPAIR RAD50 ATPASE, PUTATIVE-RELATED"/>
    <property type="match status" value="1"/>
</dbReference>
<evidence type="ECO:0000256" key="1">
    <source>
        <dbReference type="SAM" id="Coils"/>
    </source>
</evidence>
<protein>
    <submittedName>
        <fullName evidence="4">Chromosome segregation protein</fullName>
    </submittedName>
</protein>
<dbReference type="GO" id="GO:0006302">
    <property type="term" value="P:double-strand break repair"/>
    <property type="evidence" value="ECO:0007669"/>
    <property type="project" value="InterPro"/>
</dbReference>
<dbReference type="RefSeq" id="WP_003510009.1">
    <property type="nucleotide sequence ID" value="NZ_CABKPP010000007.1"/>
</dbReference>
<feature type="transmembrane region" description="Helical" evidence="2">
    <location>
        <begin position="336"/>
        <end position="355"/>
    </location>
</feature>
<dbReference type="AlphaFoldDB" id="A0A6N3C9I5"/>
<evidence type="ECO:0000313" key="4">
    <source>
        <dbReference type="EMBL" id="VYU09693.1"/>
    </source>
</evidence>
<keyword evidence="2" id="KW-0472">Membrane</keyword>
<dbReference type="InterPro" id="IPR027417">
    <property type="entry name" value="P-loop_NTPase"/>
</dbReference>
<feature type="coiled-coil region" evidence="1">
    <location>
        <begin position="218"/>
        <end position="245"/>
    </location>
</feature>
<dbReference type="PANTHER" id="PTHR41259:SF1">
    <property type="entry name" value="DOUBLE-STRAND BREAK REPAIR RAD50 ATPASE, PUTATIVE-RELATED"/>
    <property type="match status" value="1"/>
</dbReference>
<evidence type="ECO:0000259" key="3">
    <source>
        <dbReference type="Pfam" id="PF13476"/>
    </source>
</evidence>
<dbReference type="EMBL" id="CACRUA010000017">
    <property type="protein sequence ID" value="VYU09693.1"/>
    <property type="molecule type" value="Genomic_DNA"/>
</dbReference>
<dbReference type="InterPro" id="IPR038729">
    <property type="entry name" value="Rad50/SbcC_AAA"/>
</dbReference>
<proteinExistence type="predicted"/>
<dbReference type="Pfam" id="PF13476">
    <property type="entry name" value="AAA_23"/>
    <property type="match status" value="1"/>
</dbReference>
<feature type="domain" description="Rad50/SbcC-type AAA" evidence="3">
    <location>
        <begin position="6"/>
        <end position="238"/>
    </location>
</feature>
<feature type="transmembrane region" description="Helical" evidence="2">
    <location>
        <begin position="295"/>
        <end position="316"/>
    </location>
</feature>
<dbReference type="SUPFAM" id="SSF52540">
    <property type="entry name" value="P-loop containing nucleoside triphosphate hydrolases"/>
    <property type="match status" value="1"/>
</dbReference>
<organism evidence="4">
    <name type="scientific">Clostridium symbiosum</name>
    <name type="common">Bacteroides symbiosus</name>
    <dbReference type="NCBI Taxonomy" id="1512"/>
    <lineage>
        <taxon>Bacteria</taxon>
        <taxon>Bacillati</taxon>
        <taxon>Bacillota</taxon>
        <taxon>Clostridia</taxon>
        <taxon>Lachnospirales</taxon>
        <taxon>Lachnospiraceae</taxon>
        <taxon>Otoolea</taxon>
    </lineage>
</organism>
<sequence>MRFLDLYISGFGKFHNTSVSFEDGINIVYGKNEAGKSTIHTFIRGMLFGIERQRGRAARTDTYSKYEPWENSGTYEGQLRLESDGIVYRIERSFQKNKKEFIIVNETLGKEVEPTKAFMDELLGGLSETVYNNTISISQLKSATEDGMISELKNYIANMNTSGNMALNITKATNYLKGQKKQFETQLSPEAARTYTMLLSEIRNIEKEISSPEYENQMQEYVKMRDSVKEEIELNQQEKDELADKVLRGRQMLDDYEFSDEASISAYLNNAEEIYSCYNDSKSVTQSGGGRMVPIILFLLAAAAAAGSGYFLYWYLYPYNTLLPVLPVKLKPYTTGMALAIGAAVLLAGGFFTLFRRKRLLKEAKLCTATLSEIFKRHLGDSSISDEAMEALRSRLGEFTRLCQMMAKSEETLKLQTEKISTLRERQNNCSEVIEKQQRIQWELEKKLEHLADCKDRAAALKRIITENERLRQDIAAIDLAQETMQELSMSIRDSFGLYLNKTTSELISGITGGIYTSISIDENLNAFLNTKKKLVPLEQVSSGTADQIYLALRLAAAKFIQGGEDRMPLVFDDSFVLYDDDRLRTALTWLSKACRGQIIVFTCHKREGRILKEAGVDYNLIEI</sequence>
<reference evidence="4" key="1">
    <citation type="submission" date="2019-11" db="EMBL/GenBank/DDBJ databases">
        <authorList>
            <person name="Feng L."/>
        </authorList>
    </citation>
    <scope>NUCLEOTIDE SEQUENCE</scope>
    <source>
        <strain evidence="4">CsymbiosumLFYP84</strain>
    </source>
</reference>
<keyword evidence="1" id="KW-0175">Coiled coil</keyword>
<name>A0A6N3C9I5_CLOSY</name>
<accession>A0A6N3C9I5</accession>
<evidence type="ECO:0000256" key="2">
    <source>
        <dbReference type="SAM" id="Phobius"/>
    </source>
</evidence>
<keyword evidence="2" id="KW-0812">Transmembrane</keyword>
<gene>
    <name evidence="4" type="ORF">CSLFYP84_01307</name>
</gene>
<keyword evidence="2" id="KW-1133">Transmembrane helix</keyword>